<dbReference type="InterPro" id="IPR012263">
    <property type="entry name" value="M_m6A_EcoRV"/>
</dbReference>
<dbReference type="NCBIfam" id="TIGR00571">
    <property type="entry name" value="dam"/>
    <property type="match status" value="1"/>
</dbReference>
<evidence type="ECO:0000256" key="5">
    <source>
        <dbReference type="ARBA" id="ARBA00022691"/>
    </source>
</evidence>
<keyword evidence="5 8" id="KW-0949">S-adenosyl-L-methionine</keyword>
<keyword evidence="3 8" id="KW-0489">Methyltransferase</keyword>
<evidence type="ECO:0000256" key="7">
    <source>
        <dbReference type="PIRSR" id="PIRSR000398-1"/>
    </source>
</evidence>
<dbReference type="GO" id="GO:0006298">
    <property type="term" value="P:mismatch repair"/>
    <property type="evidence" value="ECO:0007669"/>
    <property type="project" value="TreeGrafter"/>
</dbReference>
<dbReference type="PRINTS" id="PR00505">
    <property type="entry name" value="D12N6MTFRASE"/>
</dbReference>
<feature type="binding site" evidence="7">
    <location>
        <position position="61"/>
    </location>
    <ligand>
        <name>S-adenosyl-L-methionine</name>
        <dbReference type="ChEBI" id="CHEBI:59789"/>
    </ligand>
</feature>
<dbReference type="Gene3D" id="3.40.50.150">
    <property type="entry name" value="Vaccinia Virus protein VP39"/>
    <property type="match status" value="1"/>
</dbReference>
<dbReference type="EC" id="2.1.1.72" evidence="2 8"/>
<name>A0A3D9B9M5_9FLAO</name>
<dbReference type="PROSITE" id="PS00092">
    <property type="entry name" value="N6_MTASE"/>
    <property type="match status" value="1"/>
</dbReference>
<dbReference type="SUPFAM" id="SSF53335">
    <property type="entry name" value="S-adenosyl-L-methionine-dependent methyltransferases"/>
    <property type="match status" value="1"/>
</dbReference>
<feature type="binding site" evidence="7">
    <location>
        <position position="191"/>
    </location>
    <ligand>
        <name>S-adenosyl-L-methionine</name>
        <dbReference type="ChEBI" id="CHEBI:59789"/>
    </ligand>
</feature>
<keyword evidence="10" id="KW-1185">Reference proteome</keyword>
<organism evidence="9 10">
    <name type="scientific">Chryseobacterium piscium</name>
    <dbReference type="NCBI Taxonomy" id="333702"/>
    <lineage>
        <taxon>Bacteria</taxon>
        <taxon>Pseudomonadati</taxon>
        <taxon>Bacteroidota</taxon>
        <taxon>Flavobacteriia</taxon>
        <taxon>Flavobacteriales</taxon>
        <taxon>Weeksellaceae</taxon>
        <taxon>Chryseobacterium group</taxon>
        <taxon>Chryseobacterium</taxon>
    </lineage>
</organism>
<dbReference type="AlphaFoldDB" id="A0A3D9B9M5"/>
<keyword evidence="4 8" id="KW-0808">Transferase</keyword>
<reference evidence="9 10" key="1">
    <citation type="journal article" date="2006" name="Int. J. Syst. Evol. Microbiol.">
        <title>Chryseobacterium piscium sp. nov., isolated from fish of the South Atlantic Ocean off South Africa.</title>
        <authorList>
            <person name="de Beer H."/>
            <person name="Hugo C.J."/>
            <person name="Jooste P.J."/>
            <person name="Vancanneyt M."/>
            <person name="Coenye T."/>
            <person name="Vandamme P."/>
        </authorList>
    </citation>
    <scope>NUCLEOTIDE SEQUENCE [LARGE SCALE GENOMIC DNA]</scope>
    <source>
        <strain evidence="9 10">CCUG 51923</strain>
    </source>
</reference>
<dbReference type="InterPro" id="IPR023095">
    <property type="entry name" value="Ade_MeTrfase_dom_2"/>
</dbReference>
<dbReference type="PANTHER" id="PTHR30481">
    <property type="entry name" value="DNA ADENINE METHYLASE"/>
    <property type="match status" value="1"/>
</dbReference>
<dbReference type="GO" id="GO:0009007">
    <property type="term" value="F:site-specific DNA-methyltransferase (adenine-specific) activity"/>
    <property type="evidence" value="ECO:0007669"/>
    <property type="project" value="UniProtKB-UniRule"/>
</dbReference>
<feature type="binding site" evidence="7">
    <location>
        <position position="14"/>
    </location>
    <ligand>
        <name>S-adenosyl-L-methionine</name>
        <dbReference type="ChEBI" id="CHEBI:59789"/>
    </ligand>
</feature>
<dbReference type="PIRSF" id="PIRSF000398">
    <property type="entry name" value="M_m6A_EcoRV"/>
    <property type="match status" value="1"/>
</dbReference>
<comment type="caution">
    <text evidence="9">The sequence shown here is derived from an EMBL/GenBank/DDBJ whole genome shotgun (WGS) entry which is preliminary data.</text>
</comment>
<evidence type="ECO:0000256" key="8">
    <source>
        <dbReference type="RuleBase" id="RU361257"/>
    </source>
</evidence>
<evidence type="ECO:0000313" key="9">
    <source>
        <dbReference type="EMBL" id="REC50451.1"/>
    </source>
</evidence>
<evidence type="ECO:0000256" key="3">
    <source>
        <dbReference type="ARBA" id="ARBA00022603"/>
    </source>
</evidence>
<dbReference type="InterPro" id="IPR002052">
    <property type="entry name" value="DNA_methylase_N6_adenine_CS"/>
</dbReference>
<comment type="similarity">
    <text evidence="1 8">Belongs to the N(4)/N(6)-methyltransferase family.</text>
</comment>
<evidence type="ECO:0000256" key="2">
    <source>
        <dbReference type="ARBA" id="ARBA00011900"/>
    </source>
</evidence>
<evidence type="ECO:0000256" key="1">
    <source>
        <dbReference type="ARBA" id="ARBA00006594"/>
    </source>
</evidence>
<dbReference type="InterPro" id="IPR029063">
    <property type="entry name" value="SAM-dependent_MTases_sf"/>
</dbReference>
<dbReference type="InterPro" id="IPR012327">
    <property type="entry name" value="MeTrfase_D12"/>
</dbReference>
<dbReference type="GO" id="GO:0009307">
    <property type="term" value="P:DNA restriction-modification system"/>
    <property type="evidence" value="ECO:0007669"/>
    <property type="project" value="InterPro"/>
</dbReference>
<dbReference type="Proteomes" id="UP000256512">
    <property type="component" value="Unassembled WGS sequence"/>
</dbReference>
<sequence length="280" mass="32161">MAKNNILVSPFLKWVGGKRQIMPSIVNLLPKNIKELEYVEPFIGGGAVLFHLQPKKAIINDFNEELINVYKVIKENLFELIEDLKKHQNTADYFYEIRGLDRGDEFKNLTCVERASRVIFLNKTCFNGLYRVNNAGEFNAPFGRYKNPNILNEPTLKAVSKYLNSNNILLRTGDYNETLEIIDNDSFVYLDPPYHPISLSSNFTGYVQGGWSDLDQIRLREACDKLHNRGIKFLLSNSIAPLILREYKNYNITTVKANRSINSNGSARGEIDEVLIRNYE</sequence>
<comment type="catalytic activity">
    <reaction evidence="6 8">
        <text>a 2'-deoxyadenosine in DNA + S-adenosyl-L-methionine = an N(6)-methyl-2'-deoxyadenosine in DNA + S-adenosyl-L-homocysteine + H(+)</text>
        <dbReference type="Rhea" id="RHEA:15197"/>
        <dbReference type="Rhea" id="RHEA-COMP:12418"/>
        <dbReference type="Rhea" id="RHEA-COMP:12419"/>
        <dbReference type="ChEBI" id="CHEBI:15378"/>
        <dbReference type="ChEBI" id="CHEBI:57856"/>
        <dbReference type="ChEBI" id="CHEBI:59789"/>
        <dbReference type="ChEBI" id="CHEBI:90615"/>
        <dbReference type="ChEBI" id="CHEBI:90616"/>
        <dbReference type="EC" id="2.1.1.72"/>
    </reaction>
</comment>
<dbReference type="GO" id="GO:1904047">
    <property type="term" value="F:S-adenosyl-L-methionine binding"/>
    <property type="evidence" value="ECO:0007669"/>
    <property type="project" value="TreeGrafter"/>
</dbReference>
<dbReference type="Pfam" id="PF02086">
    <property type="entry name" value="MethyltransfD12"/>
    <property type="match status" value="1"/>
</dbReference>
<evidence type="ECO:0000256" key="4">
    <source>
        <dbReference type="ARBA" id="ARBA00022679"/>
    </source>
</evidence>
<dbReference type="EMBL" id="QNVS01000100">
    <property type="protein sequence ID" value="REC50451.1"/>
    <property type="molecule type" value="Genomic_DNA"/>
</dbReference>
<gene>
    <name evidence="9" type="ORF">DRF62_19135</name>
</gene>
<dbReference type="GO" id="GO:0043565">
    <property type="term" value="F:sequence-specific DNA binding"/>
    <property type="evidence" value="ECO:0007669"/>
    <property type="project" value="TreeGrafter"/>
</dbReference>
<dbReference type="GO" id="GO:0032259">
    <property type="term" value="P:methylation"/>
    <property type="evidence" value="ECO:0007669"/>
    <property type="project" value="UniProtKB-KW"/>
</dbReference>
<feature type="binding site" evidence="7">
    <location>
        <position position="18"/>
    </location>
    <ligand>
        <name>S-adenosyl-L-methionine</name>
        <dbReference type="ChEBI" id="CHEBI:59789"/>
    </ligand>
</feature>
<accession>A0A3D9B9M5</accession>
<evidence type="ECO:0000256" key="6">
    <source>
        <dbReference type="ARBA" id="ARBA00047942"/>
    </source>
</evidence>
<dbReference type="PANTHER" id="PTHR30481:SF3">
    <property type="entry name" value="DNA ADENINE METHYLASE"/>
    <property type="match status" value="1"/>
</dbReference>
<proteinExistence type="inferred from homology"/>
<protein>
    <recommendedName>
        <fullName evidence="2 8">Site-specific DNA-methyltransferase (adenine-specific)</fullName>
        <ecNumber evidence="2 8">2.1.1.72</ecNumber>
    </recommendedName>
</protein>
<evidence type="ECO:0000313" key="10">
    <source>
        <dbReference type="Proteomes" id="UP000256512"/>
    </source>
</evidence>
<dbReference type="Gene3D" id="1.10.1020.10">
    <property type="entry name" value="Adenine-specific Methyltransferase, Domain 2"/>
    <property type="match status" value="1"/>
</dbReference>